<proteinExistence type="inferred from homology"/>
<gene>
    <name evidence="5" type="ORF">DXC81_05235</name>
</gene>
<dbReference type="AlphaFoldDB" id="A0A3E4QTW3"/>
<dbReference type="InterPro" id="IPR050575">
    <property type="entry name" value="BMC_shell"/>
</dbReference>
<evidence type="ECO:0000313" key="5">
    <source>
        <dbReference type="EMBL" id="RGL10438.1"/>
    </source>
</evidence>
<evidence type="ECO:0000256" key="3">
    <source>
        <dbReference type="PROSITE-ProRule" id="PRU01278"/>
    </source>
</evidence>
<dbReference type="SMART" id="SM00877">
    <property type="entry name" value="BMC"/>
    <property type="match status" value="1"/>
</dbReference>
<keyword evidence="2" id="KW-1283">Bacterial microcompartment</keyword>
<dbReference type="CDD" id="cd07045">
    <property type="entry name" value="BMC_CcmK_like"/>
    <property type="match status" value="1"/>
</dbReference>
<evidence type="ECO:0000256" key="1">
    <source>
        <dbReference type="ARBA" id="ARBA00024322"/>
    </source>
</evidence>
<comment type="caution">
    <text evidence="5">The sequence shown here is derived from an EMBL/GenBank/DDBJ whole genome shotgun (WGS) entry which is preliminary data.</text>
</comment>
<organism evidence="5 6">
    <name type="scientific">Collinsella tanakaei</name>
    <dbReference type="NCBI Taxonomy" id="626935"/>
    <lineage>
        <taxon>Bacteria</taxon>
        <taxon>Bacillati</taxon>
        <taxon>Actinomycetota</taxon>
        <taxon>Coriobacteriia</taxon>
        <taxon>Coriobacteriales</taxon>
        <taxon>Coriobacteriaceae</taxon>
        <taxon>Collinsella</taxon>
    </lineage>
</organism>
<dbReference type="InterPro" id="IPR044872">
    <property type="entry name" value="CcmK/CsoS1_BMC"/>
</dbReference>
<sequence>MRYQGEQAIGLIETIGMVPALLAADAMLKAGDTELISYENVGSTLVTVIVRGDVAACEAAVKAGAEAAKSIGKLTAQNVMKRPVPAVGDVVSVHDVDF</sequence>
<dbReference type="PROSITE" id="PS51930">
    <property type="entry name" value="BMC_2"/>
    <property type="match status" value="1"/>
</dbReference>
<reference evidence="5 6" key="1">
    <citation type="submission" date="2018-08" db="EMBL/GenBank/DDBJ databases">
        <title>A genome reference for cultivated species of the human gut microbiota.</title>
        <authorList>
            <person name="Zou Y."/>
            <person name="Xue W."/>
            <person name="Luo G."/>
        </authorList>
    </citation>
    <scope>NUCLEOTIDE SEQUENCE [LARGE SCALE GENOMIC DNA]</scope>
    <source>
        <strain evidence="5 6">TF08-14</strain>
    </source>
</reference>
<evidence type="ECO:0000259" key="4">
    <source>
        <dbReference type="PROSITE" id="PS51930"/>
    </source>
</evidence>
<evidence type="ECO:0000313" key="6">
    <source>
        <dbReference type="Proteomes" id="UP000260943"/>
    </source>
</evidence>
<dbReference type="EMBL" id="QSRJ01000005">
    <property type="protein sequence ID" value="RGL10438.1"/>
    <property type="molecule type" value="Genomic_DNA"/>
</dbReference>
<dbReference type="PANTHER" id="PTHR33941:SF11">
    <property type="entry name" value="BACTERIAL MICROCOMPARTMENT SHELL PROTEIN PDUJ"/>
    <property type="match status" value="1"/>
</dbReference>
<comment type="subcellular location">
    <subcellularLocation>
        <location evidence="1">Bacterial microcompartment</location>
    </subcellularLocation>
</comment>
<dbReference type="GeneID" id="62758509"/>
<dbReference type="InterPro" id="IPR037233">
    <property type="entry name" value="CcmK-like_sf"/>
</dbReference>
<evidence type="ECO:0000256" key="2">
    <source>
        <dbReference type="ARBA" id="ARBA00024446"/>
    </source>
</evidence>
<dbReference type="Proteomes" id="UP000260943">
    <property type="component" value="Unassembled WGS sequence"/>
</dbReference>
<dbReference type="GO" id="GO:0031469">
    <property type="term" value="C:bacterial microcompartment"/>
    <property type="evidence" value="ECO:0007669"/>
    <property type="project" value="UniProtKB-SubCell"/>
</dbReference>
<dbReference type="Pfam" id="PF00936">
    <property type="entry name" value="BMC"/>
    <property type="match status" value="1"/>
</dbReference>
<dbReference type="InterPro" id="IPR000249">
    <property type="entry name" value="BMC_dom"/>
</dbReference>
<protein>
    <submittedName>
        <fullName evidence="5">BMC domain-containing protein</fullName>
    </submittedName>
</protein>
<dbReference type="SUPFAM" id="SSF143414">
    <property type="entry name" value="CcmK-like"/>
    <property type="match status" value="1"/>
</dbReference>
<name>A0A3E4QTW3_9ACTN</name>
<accession>A0A3E4QTW3</accession>
<feature type="domain" description="BMC" evidence="4">
    <location>
        <begin position="8"/>
        <end position="92"/>
    </location>
</feature>
<dbReference type="Gene3D" id="3.30.70.1710">
    <property type="match status" value="1"/>
</dbReference>
<comment type="similarity">
    <text evidence="3">Belongs to the bacterial microcompartments protein family.</text>
</comment>
<dbReference type="PANTHER" id="PTHR33941">
    <property type="entry name" value="PROPANEDIOL UTILIZATION PROTEIN PDUA"/>
    <property type="match status" value="1"/>
</dbReference>
<dbReference type="RefSeq" id="WP_009140787.1">
    <property type="nucleotide sequence ID" value="NZ_CABKQG010000002.1"/>
</dbReference>